<keyword evidence="4" id="KW-1185">Reference proteome</keyword>
<dbReference type="PANTHER" id="PTHR43682:SF1">
    <property type="entry name" value="LACTATE UTILIZATION PROTEIN C"/>
    <property type="match status" value="1"/>
</dbReference>
<evidence type="ECO:0000313" key="4">
    <source>
        <dbReference type="Proteomes" id="UP001225356"/>
    </source>
</evidence>
<dbReference type="InterPro" id="IPR037171">
    <property type="entry name" value="NagB/RpiA_transferase-like"/>
</dbReference>
<protein>
    <submittedName>
        <fullName evidence="3">L-lactate dehydrogenase complex protein LldG</fullName>
    </submittedName>
</protein>
<dbReference type="InterPro" id="IPR003741">
    <property type="entry name" value="LUD_dom"/>
</dbReference>
<feature type="compositionally biased region" description="Basic and acidic residues" evidence="1">
    <location>
        <begin position="16"/>
        <end position="35"/>
    </location>
</feature>
<dbReference type="EMBL" id="JAUSQU010000001">
    <property type="protein sequence ID" value="MDP9850089.1"/>
    <property type="molecule type" value="Genomic_DNA"/>
</dbReference>
<dbReference type="Gene3D" id="3.40.50.10420">
    <property type="entry name" value="NagB/RpiA/CoA transferase-like"/>
    <property type="match status" value="1"/>
</dbReference>
<gene>
    <name evidence="3" type="ORF">J2853_009300</name>
</gene>
<dbReference type="PANTHER" id="PTHR43682">
    <property type="entry name" value="LACTATE UTILIZATION PROTEIN C"/>
    <property type="match status" value="1"/>
</dbReference>
<comment type="caution">
    <text evidence="3">The sequence shown here is derived from an EMBL/GenBank/DDBJ whole genome shotgun (WGS) entry which is preliminary data.</text>
</comment>
<dbReference type="InterPro" id="IPR024185">
    <property type="entry name" value="FTHF_cligase-like_sf"/>
</dbReference>
<dbReference type="Proteomes" id="UP001225356">
    <property type="component" value="Unassembled WGS sequence"/>
</dbReference>
<evidence type="ECO:0000313" key="3">
    <source>
        <dbReference type="EMBL" id="MDP9850089.1"/>
    </source>
</evidence>
<proteinExistence type="predicted"/>
<reference evidence="3 4" key="1">
    <citation type="submission" date="2023-07" db="EMBL/GenBank/DDBJ databases">
        <title>Sequencing the genomes of 1000 actinobacteria strains.</title>
        <authorList>
            <person name="Klenk H.-P."/>
        </authorList>
    </citation>
    <scope>NUCLEOTIDE SEQUENCE [LARGE SCALE GENOMIC DNA]</scope>
    <source>
        <strain evidence="3 4">DSM 46740</strain>
    </source>
</reference>
<dbReference type="RefSeq" id="WP_307568303.1">
    <property type="nucleotide sequence ID" value="NZ_JAUSQU010000001.1"/>
</dbReference>
<evidence type="ECO:0000259" key="2">
    <source>
        <dbReference type="Pfam" id="PF02589"/>
    </source>
</evidence>
<accession>A0ABT9QVX0</accession>
<organism evidence="3 4">
    <name type="scientific">Streptosporangium lutulentum</name>
    <dbReference type="NCBI Taxonomy" id="1461250"/>
    <lineage>
        <taxon>Bacteria</taxon>
        <taxon>Bacillati</taxon>
        <taxon>Actinomycetota</taxon>
        <taxon>Actinomycetes</taxon>
        <taxon>Streptosporangiales</taxon>
        <taxon>Streptosporangiaceae</taxon>
        <taxon>Streptosporangium</taxon>
    </lineage>
</organism>
<dbReference type="SUPFAM" id="SSF100950">
    <property type="entry name" value="NagB/RpiA/CoA transferase-like"/>
    <property type="match status" value="1"/>
</dbReference>
<dbReference type="Pfam" id="PF02589">
    <property type="entry name" value="LUD_dom"/>
    <property type="match status" value="1"/>
</dbReference>
<feature type="domain" description="LUD" evidence="2">
    <location>
        <begin position="70"/>
        <end position="250"/>
    </location>
</feature>
<evidence type="ECO:0000256" key="1">
    <source>
        <dbReference type="SAM" id="MobiDB-lite"/>
    </source>
</evidence>
<name>A0ABT9QVX0_9ACTN</name>
<sequence length="251" mass="25870">MSGGAAGPQPGLEPPAEARGRDSRDHRGPQASARSRELILSRIRAAVAGAPDVEITRAYRTSSDLAGVVELFAERVADYRAVVHVADPGEVAGVITSALERRAVTRVVVPDGLPAEWAAGVEAARVAEAVRSGSGAGAVRSVRDEPALSAAELDAVDGVITGCAVGIAETGTIVLDAGAAQGRRALTLVPDYHLCVVRVGQIVAGVPEAVARLDPVRPLTWISGPSATSDIELNRVEGVHGPRTLEVVIVR</sequence>
<feature type="region of interest" description="Disordered" evidence="1">
    <location>
        <begin position="1"/>
        <end position="35"/>
    </location>
</feature>